<dbReference type="Proteomes" id="UP001055072">
    <property type="component" value="Unassembled WGS sequence"/>
</dbReference>
<protein>
    <submittedName>
        <fullName evidence="1">Uncharacterized protein</fullName>
    </submittedName>
</protein>
<sequence length="156" mass="17179">SHPPKKRRRVHLQTPSPSSEPSDLSASDLSSGTDGNFDDEDDEDGIVGLITKPAGEAGRPGRGGYNLRDALGWTATDFNQLKTKVDRLINKHLNTKISFAKQKKTGITTVVERAVEGTPILAKYADHWPLIDLLKLRLKYLSSKGKTGRRAKKMSK</sequence>
<comment type="caution">
    <text evidence="1">The sequence shown here is derived from an EMBL/GenBank/DDBJ whole genome shotgun (WGS) entry which is preliminary data.</text>
</comment>
<organism evidence="1 2">
    <name type="scientific">Irpex rosettiformis</name>
    <dbReference type="NCBI Taxonomy" id="378272"/>
    <lineage>
        <taxon>Eukaryota</taxon>
        <taxon>Fungi</taxon>
        <taxon>Dikarya</taxon>
        <taxon>Basidiomycota</taxon>
        <taxon>Agaricomycotina</taxon>
        <taxon>Agaricomycetes</taxon>
        <taxon>Polyporales</taxon>
        <taxon>Irpicaceae</taxon>
        <taxon>Irpex</taxon>
    </lineage>
</organism>
<gene>
    <name evidence="1" type="ORF">BDY19DRAFT_998732</name>
</gene>
<reference evidence="1" key="1">
    <citation type="journal article" date="2021" name="Environ. Microbiol.">
        <title>Gene family expansions and transcriptome signatures uncover fungal adaptations to wood decay.</title>
        <authorList>
            <person name="Hage H."/>
            <person name="Miyauchi S."/>
            <person name="Viragh M."/>
            <person name="Drula E."/>
            <person name="Min B."/>
            <person name="Chaduli D."/>
            <person name="Navarro D."/>
            <person name="Favel A."/>
            <person name="Norest M."/>
            <person name="Lesage-Meessen L."/>
            <person name="Balint B."/>
            <person name="Merenyi Z."/>
            <person name="de Eugenio L."/>
            <person name="Morin E."/>
            <person name="Martinez A.T."/>
            <person name="Baldrian P."/>
            <person name="Stursova M."/>
            <person name="Martinez M.J."/>
            <person name="Novotny C."/>
            <person name="Magnuson J.K."/>
            <person name="Spatafora J.W."/>
            <person name="Maurice S."/>
            <person name="Pangilinan J."/>
            <person name="Andreopoulos W."/>
            <person name="LaButti K."/>
            <person name="Hundley H."/>
            <person name="Na H."/>
            <person name="Kuo A."/>
            <person name="Barry K."/>
            <person name="Lipzen A."/>
            <person name="Henrissat B."/>
            <person name="Riley R."/>
            <person name="Ahrendt S."/>
            <person name="Nagy L.G."/>
            <person name="Grigoriev I.V."/>
            <person name="Martin F."/>
            <person name="Rosso M.N."/>
        </authorList>
    </citation>
    <scope>NUCLEOTIDE SEQUENCE</scope>
    <source>
        <strain evidence="1">CBS 384.51</strain>
    </source>
</reference>
<accession>A0ACB8TMJ0</accession>
<name>A0ACB8TMJ0_9APHY</name>
<evidence type="ECO:0000313" key="2">
    <source>
        <dbReference type="Proteomes" id="UP001055072"/>
    </source>
</evidence>
<dbReference type="EMBL" id="MU274979">
    <property type="protein sequence ID" value="KAI0083232.1"/>
    <property type="molecule type" value="Genomic_DNA"/>
</dbReference>
<keyword evidence="2" id="KW-1185">Reference proteome</keyword>
<proteinExistence type="predicted"/>
<feature type="non-terminal residue" evidence="1">
    <location>
        <position position="1"/>
    </location>
</feature>
<evidence type="ECO:0000313" key="1">
    <source>
        <dbReference type="EMBL" id="KAI0083232.1"/>
    </source>
</evidence>